<protein>
    <recommendedName>
        <fullName evidence="3">DUF4247 domain-containing protein</fullName>
    </recommendedName>
</protein>
<gene>
    <name evidence="1" type="ORF">BU204_04845</name>
</gene>
<dbReference type="Proteomes" id="UP000185596">
    <property type="component" value="Unassembled WGS sequence"/>
</dbReference>
<dbReference type="RefSeq" id="WP_075124311.1">
    <property type="nucleotide sequence ID" value="NZ_MSIE01000005.1"/>
</dbReference>
<evidence type="ECO:0008006" key="3">
    <source>
        <dbReference type="Google" id="ProtNLM"/>
    </source>
</evidence>
<dbReference type="Pfam" id="PF14042">
    <property type="entry name" value="DUF4247"/>
    <property type="match status" value="1"/>
</dbReference>
<proteinExistence type="predicted"/>
<evidence type="ECO:0000313" key="1">
    <source>
        <dbReference type="EMBL" id="OLF18827.1"/>
    </source>
</evidence>
<evidence type="ECO:0000313" key="2">
    <source>
        <dbReference type="Proteomes" id="UP000185596"/>
    </source>
</evidence>
<dbReference type="STRING" id="1912961.BU204_04845"/>
<dbReference type="InterPro" id="IPR025341">
    <property type="entry name" value="DUF4247"/>
</dbReference>
<sequence>MSRRGKFLLAGGLGGIGLIVLLVALLGGQSIRGHLSDNYQRVSSNGDSIVYASNKKPKAVYESIRAAVPPADVQVDPQGYFMRYSDDIVAVTASGTGSRIYIDDERRGYAHWFPFVVGVWGTGSGSGEGVRGGGPGAGK</sequence>
<dbReference type="EMBL" id="MSIE01000005">
    <property type="protein sequence ID" value="OLF18827.1"/>
    <property type="molecule type" value="Genomic_DNA"/>
</dbReference>
<dbReference type="AlphaFoldDB" id="A0A1Q8CWS9"/>
<reference evidence="1 2" key="1">
    <citation type="submission" date="2016-12" db="EMBL/GenBank/DDBJ databases">
        <title>The draft genome sequence of Actinophytocola sp. 11-183.</title>
        <authorList>
            <person name="Wang W."/>
            <person name="Yuan L."/>
        </authorList>
    </citation>
    <scope>NUCLEOTIDE SEQUENCE [LARGE SCALE GENOMIC DNA]</scope>
    <source>
        <strain evidence="1 2">11-183</strain>
    </source>
</reference>
<dbReference type="OrthoDB" id="3783200at2"/>
<keyword evidence="2" id="KW-1185">Reference proteome</keyword>
<accession>A0A1Q8CWS9</accession>
<comment type="caution">
    <text evidence="1">The sequence shown here is derived from an EMBL/GenBank/DDBJ whole genome shotgun (WGS) entry which is preliminary data.</text>
</comment>
<organism evidence="1 2">
    <name type="scientific">Actinophytocola xanthii</name>
    <dbReference type="NCBI Taxonomy" id="1912961"/>
    <lineage>
        <taxon>Bacteria</taxon>
        <taxon>Bacillati</taxon>
        <taxon>Actinomycetota</taxon>
        <taxon>Actinomycetes</taxon>
        <taxon>Pseudonocardiales</taxon>
        <taxon>Pseudonocardiaceae</taxon>
    </lineage>
</organism>
<name>A0A1Q8CWS9_9PSEU</name>